<dbReference type="PANTHER" id="PTHR12835:SF5">
    <property type="entry name" value="BIOTIN--PROTEIN LIGASE"/>
    <property type="match status" value="1"/>
</dbReference>
<dbReference type="InterPro" id="IPR045864">
    <property type="entry name" value="aa-tRNA-synth_II/BPL/LPL"/>
</dbReference>
<dbReference type="PROSITE" id="PS51733">
    <property type="entry name" value="BPL_LPL_CATALYTIC"/>
    <property type="match status" value="1"/>
</dbReference>
<dbReference type="Gene3D" id="3.30.930.10">
    <property type="entry name" value="Bira Bifunctional Protein, Domain 2"/>
    <property type="match status" value="1"/>
</dbReference>
<dbReference type="GeneID" id="65537107"/>
<gene>
    <name evidence="3" type="ORF">A4V02_09525</name>
</gene>
<proteinExistence type="predicted"/>
<dbReference type="CDD" id="cd16442">
    <property type="entry name" value="BPL"/>
    <property type="match status" value="1"/>
</dbReference>
<dbReference type="PANTHER" id="PTHR12835">
    <property type="entry name" value="BIOTIN PROTEIN LIGASE"/>
    <property type="match status" value="1"/>
</dbReference>
<dbReference type="NCBIfam" id="TIGR00121">
    <property type="entry name" value="birA_ligase"/>
    <property type="match status" value="1"/>
</dbReference>
<evidence type="ECO:0000256" key="1">
    <source>
        <dbReference type="ARBA" id="ARBA00022598"/>
    </source>
</evidence>
<keyword evidence="1 3" id="KW-0436">Ligase</keyword>
<reference evidence="4" key="1">
    <citation type="submission" date="2016-04" db="EMBL/GenBank/DDBJ databases">
        <title>Complete Genome Sequences of Twelve Strains of a Stable Defined Moderately Diverse Mouse Microbiota 2 (sDMDMm2).</title>
        <authorList>
            <person name="Uchimura Y."/>
            <person name="Wyss M."/>
            <person name="Brugiroux S."/>
            <person name="Limenitakis J.P."/>
            <person name="Stecher B."/>
            <person name="McCoy K.D."/>
            <person name="Macpherson A.J."/>
        </authorList>
    </citation>
    <scope>NUCLEOTIDE SEQUENCE [LARGE SCALE GENOMIC DNA]</scope>
    <source>
        <strain evidence="4">YL27</strain>
    </source>
</reference>
<dbReference type="RefSeq" id="WP_068961236.1">
    <property type="nucleotide sequence ID" value="NZ_CAJTAP010000003.1"/>
</dbReference>
<dbReference type="Pfam" id="PF03099">
    <property type="entry name" value="BPL_LplA_LipB"/>
    <property type="match status" value="1"/>
</dbReference>
<protein>
    <submittedName>
        <fullName evidence="3">Biotin--[acetyl-CoA-carboxylase] ligase</fullName>
    </submittedName>
</protein>
<dbReference type="KEGG" id="pary:A4V02_09525"/>
<dbReference type="OrthoDB" id="9807064at2"/>
<dbReference type="STRING" id="1796646.A4V02_09525"/>
<dbReference type="SUPFAM" id="SSF55681">
    <property type="entry name" value="Class II aaRS and biotin synthetases"/>
    <property type="match status" value="1"/>
</dbReference>
<evidence type="ECO:0000313" key="4">
    <source>
        <dbReference type="Proteomes" id="UP000186351"/>
    </source>
</evidence>
<evidence type="ECO:0000313" key="3">
    <source>
        <dbReference type="EMBL" id="ANU63939.1"/>
    </source>
</evidence>
<dbReference type="InterPro" id="IPR004408">
    <property type="entry name" value="Biotin_CoA_COase_ligase"/>
</dbReference>
<dbReference type="EMBL" id="CP015402">
    <property type="protein sequence ID" value="ANU63939.1"/>
    <property type="molecule type" value="Genomic_DNA"/>
</dbReference>
<organism evidence="3 4">
    <name type="scientific">Muribaculum intestinale</name>
    <dbReference type="NCBI Taxonomy" id="1796646"/>
    <lineage>
        <taxon>Bacteria</taxon>
        <taxon>Pseudomonadati</taxon>
        <taxon>Bacteroidota</taxon>
        <taxon>Bacteroidia</taxon>
        <taxon>Bacteroidales</taxon>
        <taxon>Muribaculaceae</taxon>
        <taxon>Muribaculum</taxon>
    </lineage>
</organism>
<dbReference type="GO" id="GO:0004077">
    <property type="term" value="F:biotin--[biotin carboxyl-carrier protein] ligase activity"/>
    <property type="evidence" value="ECO:0007669"/>
    <property type="project" value="InterPro"/>
</dbReference>
<name>A0A1B1SAW4_9BACT</name>
<evidence type="ECO:0000259" key="2">
    <source>
        <dbReference type="PROSITE" id="PS51733"/>
    </source>
</evidence>
<dbReference type="AlphaFoldDB" id="A0A1B1SAW4"/>
<keyword evidence="4" id="KW-1185">Reference proteome</keyword>
<sequence>MTSSIARLIALDSVNSTSSYLAGIAETMPHGTVVSAYAQTAGRGQRGNSWESEPGANLTFSMLLRPDGIRAAEQFSLSEAVALGIASALRHYLPDTAVCIKWPNDIYAADRKICGILIENSLLGSCIRHSIAGIGINVNQTVWRSDAPNPVSMAQIAGHGFDRDEVLERVCREIMHELSLPSAPRHDRYMQSLWGRYGLTYRDTATGEIFRASIRSIAPDGMMTLAPLDGAPERVYAFKEVAVII</sequence>
<accession>A0A1B1SAW4</accession>
<dbReference type="GO" id="GO:0005737">
    <property type="term" value="C:cytoplasm"/>
    <property type="evidence" value="ECO:0007669"/>
    <property type="project" value="TreeGrafter"/>
</dbReference>
<accession>A0A1Z2XHQ1</accession>
<feature type="domain" description="BPL/LPL catalytic" evidence="2">
    <location>
        <begin position="4"/>
        <end position="182"/>
    </location>
</feature>
<dbReference type="Proteomes" id="UP000186351">
    <property type="component" value="Chromosome"/>
</dbReference>
<dbReference type="InterPro" id="IPR004143">
    <property type="entry name" value="BPL_LPL_catalytic"/>
</dbReference>